<gene>
    <name evidence="7" type="ORF">S01H1_02577</name>
</gene>
<evidence type="ECO:0000256" key="1">
    <source>
        <dbReference type="ARBA" id="ARBA00004651"/>
    </source>
</evidence>
<evidence type="ECO:0000256" key="5">
    <source>
        <dbReference type="ARBA" id="ARBA00023136"/>
    </source>
</evidence>
<protein>
    <recommendedName>
        <fullName evidence="8">Polysaccharide biosynthesis protein C-terminal domain-containing protein</fullName>
    </recommendedName>
</protein>
<dbReference type="GO" id="GO:0005886">
    <property type="term" value="C:plasma membrane"/>
    <property type="evidence" value="ECO:0007669"/>
    <property type="project" value="UniProtKB-SubCell"/>
</dbReference>
<comment type="caution">
    <text evidence="7">The sequence shown here is derived from an EMBL/GenBank/DDBJ whole genome shotgun (WGS) entry which is preliminary data.</text>
</comment>
<keyword evidence="2" id="KW-1003">Cell membrane</keyword>
<dbReference type="InterPro" id="IPR050833">
    <property type="entry name" value="Poly_Biosynth_Transport"/>
</dbReference>
<evidence type="ECO:0000256" key="4">
    <source>
        <dbReference type="ARBA" id="ARBA00022989"/>
    </source>
</evidence>
<dbReference type="EMBL" id="BARS01001270">
    <property type="protein sequence ID" value="GAF69488.1"/>
    <property type="molecule type" value="Genomic_DNA"/>
</dbReference>
<evidence type="ECO:0000313" key="7">
    <source>
        <dbReference type="EMBL" id="GAF69488.1"/>
    </source>
</evidence>
<keyword evidence="4 6" id="KW-1133">Transmembrane helix</keyword>
<evidence type="ECO:0008006" key="8">
    <source>
        <dbReference type="Google" id="ProtNLM"/>
    </source>
</evidence>
<keyword evidence="5 6" id="KW-0472">Membrane</keyword>
<keyword evidence="3 6" id="KW-0812">Transmembrane</keyword>
<comment type="subcellular location">
    <subcellularLocation>
        <location evidence="1">Cell membrane</location>
        <topology evidence="1">Multi-pass membrane protein</topology>
    </subcellularLocation>
</comment>
<evidence type="ECO:0000256" key="3">
    <source>
        <dbReference type="ARBA" id="ARBA00022692"/>
    </source>
</evidence>
<feature type="transmembrane region" description="Helical" evidence="6">
    <location>
        <begin position="84"/>
        <end position="102"/>
    </location>
</feature>
<organism evidence="7">
    <name type="scientific">marine sediment metagenome</name>
    <dbReference type="NCBI Taxonomy" id="412755"/>
    <lineage>
        <taxon>unclassified sequences</taxon>
        <taxon>metagenomes</taxon>
        <taxon>ecological metagenomes</taxon>
    </lineage>
</organism>
<dbReference type="AlphaFoldDB" id="X0RL34"/>
<feature type="transmembrane region" description="Helical" evidence="6">
    <location>
        <begin position="44"/>
        <end position="64"/>
    </location>
</feature>
<proteinExistence type="predicted"/>
<feature type="transmembrane region" description="Helical" evidence="6">
    <location>
        <begin position="148"/>
        <end position="167"/>
    </location>
</feature>
<evidence type="ECO:0000256" key="6">
    <source>
        <dbReference type="SAM" id="Phobius"/>
    </source>
</evidence>
<feature type="non-terminal residue" evidence="7">
    <location>
        <position position="168"/>
    </location>
</feature>
<name>X0RL34_9ZZZZ</name>
<dbReference type="PANTHER" id="PTHR30250:SF11">
    <property type="entry name" value="O-ANTIGEN TRANSPORTER-RELATED"/>
    <property type="match status" value="1"/>
</dbReference>
<dbReference type="PANTHER" id="PTHR30250">
    <property type="entry name" value="PST FAMILY PREDICTED COLANIC ACID TRANSPORTER"/>
    <property type="match status" value="1"/>
</dbReference>
<accession>X0RL34</accession>
<feature type="transmembrane region" description="Helical" evidence="6">
    <location>
        <begin position="12"/>
        <end position="32"/>
    </location>
</feature>
<sequence length="168" mass="19182">MKKLFKHMSIYGLGGIMTKAISFFLLPIYTRVLVPADYGTLELVYMAGGIIAISYGLMISSGYVREYYVNKDEEHRQALLSSTFGFTFFSTIIILSLTFFFASELSRLLFKFDYGDLFLKLIAISMAIHAHSVIFYNLLMVQEKSKKYISIQIITLLLTIGLTIYFIV</sequence>
<feature type="transmembrane region" description="Helical" evidence="6">
    <location>
        <begin position="117"/>
        <end position="136"/>
    </location>
</feature>
<evidence type="ECO:0000256" key="2">
    <source>
        <dbReference type="ARBA" id="ARBA00022475"/>
    </source>
</evidence>
<reference evidence="7" key="1">
    <citation type="journal article" date="2014" name="Front. Microbiol.">
        <title>High frequency of phylogenetically diverse reductive dehalogenase-homologous genes in deep subseafloor sedimentary metagenomes.</title>
        <authorList>
            <person name="Kawai M."/>
            <person name="Futagami T."/>
            <person name="Toyoda A."/>
            <person name="Takaki Y."/>
            <person name="Nishi S."/>
            <person name="Hori S."/>
            <person name="Arai W."/>
            <person name="Tsubouchi T."/>
            <person name="Morono Y."/>
            <person name="Uchiyama I."/>
            <person name="Ito T."/>
            <person name="Fujiyama A."/>
            <person name="Inagaki F."/>
            <person name="Takami H."/>
        </authorList>
    </citation>
    <scope>NUCLEOTIDE SEQUENCE</scope>
    <source>
        <strain evidence="7">Expedition CK06-06</strain>
    </source>
</reference>